<comment type="cofactor">
    <cofactor evidence="1">
        <name>FAD</name>
        <dbReference type="ChEBI" id="CHEBI:57692"/>
    </cofactor>
</comment>
<dbReference type="InterPro" id="IPR015899">
    <property type="entry name" value="UDP-GalPyranose_mutase_C"/>
</dbReference>
<evidence type="ECO:0000256" key="1">
    <source>
        <dbReference type="ARBA" id="ARBA00001974"/>
    </source>
</evidence>
<keyword evidence="5" id="KW-0413">Isomerase</keyword>
<dbReference type="AlphaFoldDB" id="A0A1Y2ADJ8"/>
<comment type="similarity">
    <text evidence="2">Belongs to the UDP-galactopyranose/dTDP-fucopyranose mutase family.</text>
</comment>
<keyword evidence="3" id="KW-0285">Flavoprotein</keyword>
<sequence length="384" mass="45615">MEQKVKLKSKFTVNSSKLKHYDYLIVGSGLYGSTFNYLAKKKGKSTLIVEKRDVVGGNLYCEKVEGIYVHKYGPHIFHTDNIRVWNFVNNITHFNPYMLQTMSRVGDKLYSLPFNMYTFNQLWGVTTPEEAKARINKDKYTGVVHNLEEQALSLVGRDIYEKLIKGYTEKQWGRDCRNLPSFIIKRLPTRFTFNGNYFNDRYQGIPEGCYNAMIDKLLEDTEVITGVDYNTNREMYEKIADKIVYTGKIDEYFGYKYGKLQYRTVRWDTEIIEVANYQGTAVINQPDKNVEYTRIIEHKHFEPYNERIHQLNKTVISKEYSEEWDETKEGYYPINDEKNNNLYKKYKELADKEKNVIFGGRLAEYKYYDMKDIIESVFNYWDKY</sequence>
<dbReference type="Gene3D" id="3.40.50.720">
    <property type="entry name" value="NAD(P)-binding Rossmann-like Domain"/>
    <property type="match status" value="3"/>
</dbReference>
<keyword evidence="4" id="KW-0274">FAD</keyword>
<accession>A0A1Y2ADJ8</accession>
<dbReference type="EMBL" id="MCOG01000284">
    <property type="protein sequence ID" value="ORY20623.1"/>
    <property type="molecule type" value="Genomic_DNA"/>
</dbReference>
<reference evidence="7 8" key="1">
    <citation type="submission" date="2016-08" db="EMBL/GenBank/DDBJ databases">
        <title>A Parts List for Fungal Cellulosomes Revealed by Comparative Genomics.</title>
        <authorList>
            <consortium name="DOE Joint Genome Institute"/>
            <person name="Haitjema C.H."/>
            <person name="Gilmore S.P."/>
            <person name="Henske J.K."/>
            <person name="Solomon K.V."/>
            <person name="De Groot R."/>
            <person name="Kuo A."/>
            <person name="Mondo S.J."/>
            <person name="Salamov A.A."/>
            <person name="Labutti K."/>
            <person name="Zhao Z."/>
            <person name="Chiniquy J."/>
            <person name="Barry K."/>
            <person name="Brewer H.M."/>
            <person name="Purvine S.O."/>
            <person name="Wright A.T."/>
            <person name="Boxma B."/>
            <person name="Van Alen T."/>
            <person name="Hackstein J.H."/>
            <person name="Baker S.E."/>
            <person name="Grigoriev I.V."/>
            <person name="O'Malley M.A."/>
        </authorList>
    </citation>
    <scope>NUCLEOTIDE SEQUENCE [LARGE SCALE GENOMIC DNA]</scope>
    <source>
        <strain evidence="7 8">G1</strain>
    </source>
</reference>
<name>A0A1Y2ADJ8_9FUNG</name>
<dbReference type="SUPFAM" id="SSF51971">
    <property type="entry name" value="Nucleotide-binding domain"/>
    <property type="match status" value="1"/>
</dbReference>
<dbReference type="Pfam" id="PF13450">
    <property type="entry name" value="NAD_binding_8"/>
    <property type="match status" value="1"/>
</dbReference>
<dbReference type="STRING" id="1754190.A0A1Y2ADJ8"/>
<dbReference type="Pfam" id="PF03275">
    <property type="entry name" value="GLF"/>
    <property type="match status" value="1"/>
</dbReference>
<comment type="caution">
    <text evidence="7">The sequence shown here is derived from an EMBL/GenBank/DDBJ whole genome shotgun (WGS) entry which is preliminary data.</text>
</comment>
<evidence type="ECO:0000256" key="4">
    <source>
        <dbReference type="ARBA" id="ARBA00022827"/>
    </source>
</evidence>
<dbReference type="InterPro" id="IPR004379">
    <property type="entry name" value="UDP-GALP_mutase"/>
</dbReference>
<protein>
    <submittedName>
        <fullName evidence="7">UDP-galactopyranose mutase</fullName>
    </submittedName>
</protein>
<dbReference type="NCBIfam" id="TIGR00031">
    <property type="entry name" value="UDP-GALP_mutase"/>
    <property type="match status" value="1"/>
</dbReference>
<gene>
    <name evidence="7" type="ORF">LY90DRAFT_516648</name>
</gene>
<evidence type="ECO:0000259" key="6">
    <source>
        <dbReference type="Pfam" id="PF03275"/>
    </source>
</evidence>
<dbReference type="OrthoDB" id="7777654at2759"/>
<keyword evidence="8" id="KW-1185">Reference proteome</keyword>
<feature type="domain" description="UDP-galactopyranose mutase C-terminal" evidence="6">
    <location>
        <begin position="162"/>
        <end position="367"/>
    </location>
</feature>
<evidence type="ECO:0000256" key="2">
    <source>
        <dbReference type="ARBA" id="ARBA00009321"/>
    </source>
</evidence>
<evidence type="ECO:0000256" key="5">
    <source>
        <dbReference type="ARBA" id="ARBA00023235"/>
    </source>
</evidence>
<evidence type="ECO:0000313" key="8">
    <source>
        <dbReference type="Proteomes" id="UP000193920"/>
    </source>
</evidence>
<dbReference type="GO" id="GO:0050660">
    <property type="term" value="F:flavin adenine dinucleotide binding"/>
    <property type="evidence" value="ECO:0007669"/>
    <property type="project" value="TreeGrafter"/>
</dbReference>
<dbReference type="GO" id="GO:0005829">
    <property type="term" value="C:cytosol"/>
    <property type="evidence" value="ECO:0007669"/>
    <property type="project" value="TreeGrafter"/>
</dbReference>
<evidence type="ECO:0000313" key="7">
    <source>
        <dbReference type="EMBL" id="ORY20623.1"/>
    </source>
</evidence>
<organism evidence="7 8">
    <name type="scientific">Neocallimastix californiae</name>
    <dbReference type="NCBI Taxonomy" id="1754190"/>
    <lineage>
        <taxon>Eukaryota</taxon>
        <taxon>Fungi</taxon>
        <taxon>Fungi incertae sedis</taxon>
        <taxon>Chytridiomycota</taxon>
        <taxon>Chytridiomycota incertae sedis</taxon>
        <taxon>Neocallimastigomycetes</taxon>
        <taxon>Neocallimastigales</taxon>
        <taxon>Neocallimastigaceae</taxon>
        <taxon>Neocallimastix</taxon>
    </lineage>
</organism>
<evidence type="ECO:0000256" key="3">
    <source>
        <dbReference type="ARBA" id="ARBA00022630"/>
    </source>
</evidence>
<dbReference type="PANTHER" id="PTHR21197:SF0">
    <property type="entry name" value="UDP-GALACTOPYRANOSE MUTASE"/>
    <property type="match status" value="1"/>
</dbReference>
<dbReference type="Proteomes" id="UP000193920">
    <property type="component" value="Unassembled WGS sequence"/>
</dbReference>
<proteinExistence type="inferred from homology"/>
<dbReference type="SUPFAM" id="SSF54373">
    <property type="entry name" value="FAD-linked reductases, C-terminal domain"/>
    <property type="match status" value="1"/>
</dbReference>
<dbReference type="GO" id="GO:0008767">
    <property type="term" value="F:UDP-galactopyranose mutase activity"/>
    <property type="evidence" value="ECO:0007669"/>
    <property type="project" value="InterPro"/>
</dbReference>
<dbReference type="PANTHER" id="PTHR21197">
    <property type="entry name" value="UDP-GALACTOPYRANOSE MUTASE"/>
    <property type="match status" value="1"/>
</dbReference>